<dbReference type="Gene3D" id="3.10.129.10">
    <property type="entry name" value="Hotdog Thioesterase"/>
    <property type="match status" value="1"/>
</dbReference>
<feature type="transmembrane region" description="Helical" evidence="1">
    <location>
        <begin position="500"/>
        <end position="520"/>
    </location>
</feature>
<evidence type="ECO:0000313" key="4">
    <source>
        <dbReference type="EMBL" id="CAD6261366.1"/>
    </source>
</evidence>
<accession>A0A811QSE9</accession>
<dbReference type="SUPFAM" id="SSF54637">
    <property type="entry name" value="Thioesterase/thiol ester dehydrase-isomerase"/>
    <property type="match status" value="1"/>
</dbReference>
<dbReference type="InterPro" id="IPR029069">
    <property type="entry name" value="HotDog_dom_sf"/>
</dbReference>
<evidence type="ECO:0000259" key="3">
    <source>
        <dbReference type="Pfam" id="PF13968"/>
    </source>
</evidence>
<dbReference type="CDD" id="cd03449">
    <property type="entry name" value="R_hydratase"/>
    <property type="match status" value="1"/>
</dbReference>
<evidence type="ECO:0000256" key="1">
    <source>
        <dbReference type="SAM" id="Phobius"/>
    </source>
</evidence>
<dbReference type="InterPro" id="IPR025315">
    <property type="entry name" value="DUF4220"/>
</dbReference>
<name>A0A811QSE9_9POAL</name>
<evidence type="ECO:0000259" key="2">
    <source>
        <dbReference type="Pfam" id="PF01575"/>
    </source>
</evidence>
<feature type="transmembrane region" description="Helical" evidence="1">
    <location>
        <begin position="305"/>
        <end position="324"/>
    </location>
</feature>
<evidence type="ECO:0000313" key="5">
    <source>
        <dbReference type="Proteomes" id="UP000604825"/>
    </source>
</evidence>
<dbReference type="EMBL" id="CAJGYO010000011">
    <property type="protein sequence ID" value="CAD6261366.1"/>
    <property type="molecule type" value="Genomic_DNA"/>
</dbReference>
<organism evidence="4 5">
    <name type="scientific">Miscanthus lutarioriparius</name>
    <dbReference type="NCBI Taxonomy" id="422564"/>
    <lineage>
        <taxon>Eukaryota</taxon>
        <taxon>Viridiplantae</taxon>
        <taxon>Streptophyta</taxon>
        <taxon>Embryophyta</taxon>
        <taxon>Tracheophyta</taxon>
        <taxon>Spermatophyta</taxon>
        <taxon>Magnoliopsida</taxon>
        <taxon>Liliopsida</taxon>
        <taxon>Poales</taxon>
        <taxon>Poaceae</taxon>
        <taxon>PACMAD clade</taxon>
        <taxon>Panicoideae</taxon>
        <taxon>Andropogonodae</taxon>
        <taxon>Andropogoneae</taxon>
        <taxon>Saccharinae</taxon>
        <taxon>Miscanthus</taxon>
    </lineage>
</organism>
<keyword evidence="1" id="KW-0472">Membrane</keyword>
<protein>
    <recommendedName>
        <fullName evidence="6">MaoC-like domain-containing protein</fullName>
    </recommendedName>
</protein>
<dbReference type="PANTHER" id="PTHR31325">
    <property type="entry name" value="OS01G0798800 PROTEIN-RELATED"/>
    <property type="match status" value="1"/>
</dbReference>
<evidence type="ECO:0008006" key="6">
    <source>
        <dbReference type="Google" id="ProtNLM"/>
    </source>
</evidence>
<keyword evidence="5" id="KW-1185">Reference proteome</keyword>
<feature type="transmembrane region" description="Helical" evidence="1">
    <location>
        <begin position="273"/>
        <end position="293"/>
    </location>
</feature>
<keyword evidence="1" id="KW-1133">Transmembrane helix</keyword>
<feature type="transmembrane region" description="Helical" evidence="1">
    <location>
        <begin position="240"/>
        <end position="261"/>
    </location>
</feature>
<keyword evidence="1" id="KW-0812">Transmembrane</keyword>
<feature type="domain" description="DUF4220" evidence="3">
    <location>
        <begin position="276"/>
        <end position="620"/>
    </location>
</feature>
<dbReference type="Pfam" id="PF13968">
    <property type="entry name" value="DUF4220"/>
    <property type="match status" value="1"/>
</dbReference>
<dbReference type="Pfam" id="PF01575">
    <property type="entry name" value="MaoC_dehydratas"/>
    <property type="match status" value="1"/>
</dbReference>
<feature type="domain" description="MaoC-like" evidence="2">
    <location>
        <begin position="37"/>
        <end position="130"/>
    </location>
</feature>
<dbReference type="InterPro" id="IPR007658">
    <property type="entry name" value="DUF594"/>
</dbReference>
<sequence length="878" mass="98728">MRLRGRAIFPLVRTTATTTTSAASSPPAVLSVGHALRERRRFTEDDMAAYAAVSGDRNPVHLDDAVARELGGFQRGRVVHGMLVASLFPSLIAASFPGAVYASQTLKFAAPVYVGDEVFARVQALNIRTTGAANSSTASRYIVKFATKCFMDEEEGSVAIEGEAMAVLPTLELSSQSTSKQRSKNRLIITSSAHMPPGYFLTTICKYWIPCYSDIGFSTNLEVLEPRVIAGWLLDFWNGWATEILVILSLTQQVILLFFSGIRQHQGHSPKRLLLWLAYQLADNTAIYALGNLSLSSTLRQHQLVAFWAPFLLLHLAGSNNITAYSLEDNKLWKRHLLTLMVQVLGAGYVIYKHIAGSGILFSLGATLMTTVAVAKFCEKTWALRCANFSIIRESVEAEDMEQLGKCDLYLEGKPPRGGFKGKVVDKEELLMLRAHAVFRVCKSAMVDSSENPGSYIVGILRYLKENEMGYMWTLVEMELSLMYDILYTKAPVLHILPGYCIRVVSPLAVVASLLLFQFYGREGNRIADVAIITYALLGSAFLMEMTSLLSAFWSTWTFSFICATRWSGLWHSALCLDRWHRLRRMVLSLRRLAHSTRIAGFLRPSRRWSGTMGQYNMLQMCTAKRGWLAGILGYSMPAVGVPDGLKDLVVTYVQYMIKSEYINTLGMVREKWGTEALGRWKEHSGITIDNKFVGAELHEGIVIWHFATDIFLAERQTKIKDEDKQHRIVEEVQALSNYMMFLLFKQPDMLPGLAQNKLYQWTKRSLATQWMDIISNNDPVSGSDLNLASALYQRKLTRPRVQNFLLSLAEELIDINNALQLVYEVWADFLIYTANRCSRESHAKKLNSGSEFTTLVWLMTDHLQQVADNNLIYAPSE</sequence>
<dbReference type="Pfam" id="PF04578">
    <property type="entry name" value="DUF594"/>
    <property type="match status" value="1"/>
</dbReference>
<comment type="caution">
    <text evidence="4">The sequence shown here is derived from an EMBL/GenBank/DDBJ whole genome shotgun (WGS) entry which is preliminary data.</text>
</comment>
<proteinExistence type="predicted"/>
<dbReference type="AlphaFoldDB" id="A0A811QSE9"/>
<gene>
    <name evidence="4" type="ORF">NCGR_LOCUS44787</name>
</gene>
<feature type="transmembrane region" description="Helical" evidence="1">
    <location>
        <begin position="532"/>
        <end position="553"/>
    </location>
</feature>
<dbReference type="Proteomes" id="UP000604825">
    <property type="component" value="Unassembled WGS sequence"/>
</dbReference>
<feature type="transmembrane region" description="Helical" evidence="1">
    <location>
        <begin position="336"/>
        <end position="352"/>
    </location>
</feature>
<dbReference type="InterPro" id="IPR002539">
    <property type="entry name" value="MaoC-like_dom"/>
</dbReference>
<reference evidence="4" key="1">
    <citation type="submission" date="2020-10" db="EMBL/GenBank/DDBJ databases">
        <authorList>
            <person name="Han B."/>
            <person name="Lu T."/>
            <person name="Zhao Q."/>
            <person name="Huang X."/>
            <person name="Zhao Y."/>
        </authorList>
    </citation>
    <scope>NUCLEOTIDE SEQUENCE</scope>
</reference>
<dbReference type="OrthoDB" id="593012at2759"/>